<feature type="region of interest" description="Disordered" evidence="1">
    <location>
        <begin position="148"/>
        <end position="186"/>
    </location>
</feature>
<dbReference type="STRING" id="6210.W6UND3"/>
<name>W6UND3_ECHGR</name>
<feature type="region of interest" description="Disordered" evidence="1">
    <location>
        <begin position="537"/>
        <end position="674"/>
    </location>
</feature>
<feature type="region of interest" description="Disordered" evidence="1">
    <location>
        <begin position="835"/>
        <end position="859"/>
    </location>
</feature>
<dbReference type="PANTHER" id="PTHR13594:SF1">
    <property type="entry name" value="CENTRIOLAR COILED-COIL PROTEIN OF 110 KDA"/>
    <property type="match status" value="1"/>
</dbReference>
<dbReference type="InterPro" id="IPR033207">
    <property type="entry name" value="CCP110"/>
</dbReference>
<feature type="compositionally biased region" description="Polar residues" evidence="1">
    <location>
        <begin position="843"/>
        <end position="853"/>
    </location>
</feature>
<protein>
    <submittedName>
        <fullName evidence="2">Centrosomal protein</fullName>
    </submittedName>
</protein>
<dbReference type="GO" id="GO:0007099">
    <property type="term" value="P:centriole replication"/>
    <property type="evidence" value="ECO:0007669"/>
    <property type="project" value="InterPro"/>
</dbReference>
<gene>
    <name evidence="2" type="ORF">EGR_01919</name>
</gene>
<feature type="region of interest" description="Disordered" evidence="1">
    <location>
        <begin position="464"/>
        <end position="509"/>
    </location>
</feature>
<dbReference type="Proteomes" id="UP000019149">
    <property type="component" value="Unassembled WGS sequence"/>
</dbReference>
<reference evidence="2 3" key="1">
    <citation type="journal article" date="2013" name="Nat. Genet.">
        <title>The genome of the hydatid tapeworm Echinococcus granulosus.</title>
        <authorList>
            <person name="Zheng H."/>
            <person name="Zhang W."/>
            <person name="Zhang L."/>
            <person name="Zhang Z."/>
            <person name="Li J."/>
            <person name="Lu G."/>
            <person name="Zhu Y."/>
            <person name="Wang Y."/>
            <person name="Huang Y."/>
            <person name="Liu J."/>
            <person name="Kang H."/>
            <person name="Chen J."/>
            <person name="Wang L."/>
            <person name="Chen A."/>
            <person name="Yu S."/>
            <person name="Gao Z."/>
            <person name="Jin L."/>
            <person name="Gu W."/>
            <person name="Wang Z."/>
            <person name="Zhao L."/>
            <person name="Shi B."/>
            <person name="Wen H."/>
            <person name="Lin R."/>
            <person name="Jones M.K."/>
            <person name="Brejova B."/>
            <person name="Vinar T."/>
            <person name="Zhao G."/>
            <person name="McManus D.P."/>
            <person name="Chen Z."/>
            <person name="Zhou Y."/>
            <person name="Wang S."/>
        </authorList>
    </citation>
    <scope>NUCLEOTIDE SEQUENCE [LARGE SCALE GENOMIC DNA]</scope>
</reference>
<sequence length="1179" mass="132887">MSRHPRFSSLPNLCSNCHCDQSNQLFNFAEEEAVVMAHELEHLNLDPYVSNNVLATLKKHLVQGMQNYQSRLRSSCPESTVFNQSRPVSCRARSSSSSSFPPPNPCPSPSPSNNFHHSKTPFQSGMSSQPCSPDSCLPFHIIPPVCSPSPNPSHTPSPNINSKRPNEPSPDCLSRSHTPECRLNPNRYDLAPQVPLGYPAIKCMDQSQSPQLNNRHDNEVHPLCQESGVCRAALSPNLPQSQDPESLNLDCSQITKVYLLKECSPVEESPCCQLILQSSPQQLDDQGYPPCSRTRQSELSRVNRRFCGENHGHPSPRRQMEPQVPDHESQPQQVLVCSPRKDNGCPCKKQNCPLSKEKQDLLASNPIVRCGFLRLVATFHGKLTRDLFITEKVIDMIRMIKDTAEVLLSFCSDKKSTLEKEEEQFACRLQSQLQSSLSRLHHLFIETTSEERLAALRGSHNWRAANNFGQPRQRSPPVPALACGTSLPTPPPQQRQRRQEHEKPPSDASSDVLRFCDDWYQCNRLCALANLRLNPRAVPATTCPPNSPRTACFTCQRRTQPPPSSLLERKQAPSSRNQRQGERRSSLERNQHPMTEKGQWQSERSRCPAERLKPLSKENPCLSDQGQLPQRPLKRKQCQMDRTRPLGRSKSSGEKKQRHLDQCQRSPLSPLMLASEEAPRCLDSWEEEGENLPHREEMVDSPRPLVRLWREGSEKSLDSSDLSNAAIAPCSGSRDESSTHSQDLVPGGPVSAVVTIPGFLSVNLHRWPSRHSLHIYMPDCGPNQGKQNDAPQEPDECQAITLKSNPSVEEAPNGPEMSTMMSTSDTVEKKKTHLSCCGKPRNESSNTNNTTCPSVPHPNEEDVEVGVEVGVNLRLQMYRMANQLRQEKRLLRGRVMPFRHTKSLSIQYFFCFSHLVPEVHPLFAPTVPRGETQFSDSLTNIDDVCEMTCKWVDARVSVSERERERGAFEAASNADDENDVDDDFGLLGGRSLLMHMLCSWKIRLLWMAESTAMFNGGDIKRIWTIFNNLTLELQMITSNAVRKDSIEMTSRDKFACILRAPLKACLVLLYYTTCVIHEDIVVDTGLKSTESVEDWIEEEEVEETSNWALPTRQHCGEWPDGSDGFHCSEVPITFLTCLVKESLSPNSGANLNDNIMYKSCRDKCRSKRHLSGYCNRYEM</sequence>
<feature type="region of interest" description="Disordered" evidence="1">
    <location>
        <begin position="92"/>
        <end position="127"/>
    </location>
</feature>
<accession>W6UND3</accession>
<feature type="compositionally biased region" description="Pro residues" evidence="1">
    <location>
        <begin position="100"/>
        <end position="110"/>
    </location>
</feature>
<evidence type="ECO:0000313" key="2">
    <source>
        <dbReference type="EMBL" id="EUB63115.1"/>
    </source>
</evidence>
<dbReference type="OrthoDB" id="10028852at2759"/>
<feature type="region of interest" description="Disordered" evidence="1">
    <location>
        <begin position="306"/>
        <end position="325"/>
    </location>
</feature>
<comment type="caution">
    <text evidence="2">The sequence shown here is derived from an EMBL/GenBank/DDBJ whole genome shotgun (WGS) entry which is preliminary data.</text>
</comment>
<organism evidence="2 3">
    <name type="scientific">Echinococcus granulosus</name>
    <name type="common">Hydatid tapeworm</name>
    <dbReference type="NCBI Taxonomy" id="6210"/>
    <lineage>
        <taxon>Eukaryota</taxon>
        <taxon>Metazoa</taxon>
        <taxon>Spiralia</taxon>
        <taxon>Lophotrochozoa</taxon>
        <taxon>Platyhelminthes</taxon>
        <taxon>Cestoda</taxon>
        <taxon>Eucestoda</taxon>
        <taxon>Cyclophyllidea</taxon>
        <taxon>Taeniidae</taxon>
        <taxon>Echinococcus</taxon>
        <taxon>Echinococcus granulosus group</taxon>
    </lineage>
</organism>
<feature type="region of interest" description="Disordered" evidence="1">
    <location>
        <begin position="713"/>
        <end position="746"/>
    </location>
</feature>
<dbReference type="AlphaFoldDB" id="W6UND3"/>
<dbReference type="GO" id="GO:0005814">
    <property type="term" value="C:centriole"/>
    <property type="evidence" value="ECO:0007669"/>
    <property type="project" value="InterPro"/>
</dbReference>
<dbReference type="PANTHER" id="PTHR13594">
    <property type="entry name" value="CENTRIOLAR COILED-COIL PROTEIN OF 110 KDA"/>
    <property type="match status" value="1"/>
</dbReference>
<evidence type="ECO:0000256" key="1">
    <source>
        <dbReference type="SAM" id="MobiDB-lite"/>
    </source>
</evidence>
<feature type="compositionally biased region" description="Basic and acidic residues" evidence="1">
    <location>
        <begin position="603"/>
        <end position="616"/>
    </location>
</feature>
<dbReference type="GO" id="GO:0032053">
    <property type="term" value="P:ciliary basal body organization"/>
    <property type="evidence" value="ECO:0007669"/>
    <property type="project" value="TreeGrafter"/>
</dbReference>
<proteinExistence type="predicted"/>
<dbReference type="EMBL" id="APAU02000008">
    <property type="protein sequence ID" value="EUB63115.1"/>
    <property type="molecule type" value="Genomic_DNA"/>
</dbReference>
<dbReference type="GO" id="GO:0032465">
    <property type="term" value="P:regulation of cytokinesis"/>
    <property type="evidence" value="ECO:0007669"/>
    <property type="project" value="InterPro"/>
</dbReference>
<feature type="compositionally biased region" description="Basic and acidic residues" evidence="1">
    <location>
        <begin position="651"/>
        <end position="662"/>
    </location>
</feature>
<dbReference type="KEGG" id="egl:EGR_01919"/>
<dbReference type="OMA" id="MYRMANQ"/>
<dbReference type="GeneID" id="36337634"/>
<keyword evidence="3" id="KW-1185">Reference proteome</keyword>
<feature type="compositionally biased region" description="Basic and acidic residues" evidence="1">
    <location>
        <begin position="579"/>
        <end position="595"/>
    </location>
</feature>
<dbReference type="CTD" id="36337634"/>
<evidence type="ECO:0000313" key="3">
    <source>
        <dbReference type="Proteomes" id="UP000019149"/>
    </source>
</evidence>
<dbReference type="GO" id="GO:1903723">
    <property type="term" value="P:negative regulation of centriole elongation"/>
    <property type="evidence" value="ECO:0007669"/>
    <property type="project" value="TreeGrafter"/>
</dbReference>
<dbReference type="RefSeq" id="XP_024354311.1">
    <property type="nucleotide sequence ID" value="XM_024491168.1"/>
</dbReference>